<evidence type="ECO:0000256" key="1">
    <source>
        <dbReference type="ARBA" id="ARBA00023125"/>
    </source>
</evidence>
<dbReference type="Gene3D" id="1.10.443.10">
    <property type="entry name" value="Intergrase catalytic core"/>
    <property type="match status" value="1"/>
</dbReference>
<feature type="region of interest" description="Disordered" evidence="3">
    <location>
        <begin position="178"/>
        <end position="200"/>
    </location>
</feature>
<dbReference type="SUPFAM" id="SSF56349">
    <property type="entry name" value="DNA breaking-rejoining enzymes"/>
    <property type="match status" value="1"/>
</dbReference>
<gene>
    <name evidence="4" type="ORF">ABMA27_008535</name>
</gene>
<evidence type="ECO:0000313" key="5">
    <source>
        <dbReference type="Proteomes" id="UP001549920"/>
    </source>
</evidence>
<evidence type="ECO:0000256" key="2">
    <source>
        <dbReference type="ARBA" id="ARBA00023172"/>
    </source>
</evidence>
<dbReference type="EMBL" id="JBEUOH010000022">
    <property type="protein sequence ID" value="KAL0867835.1"/>
    <property type="molecule type" value="Genomic_DNA"/>
</dbReference>
<organism evidence="4 5">
    <name type="scientific">Loxostege sticticalis</name>
    <name type="common">Beet webworm moth</name>
    <dbReference type="NCBI Taxonomy" id="481309"/>
    <lineage>
        <taxon>Eukaryota</taxon>
        <taxon>Metazoa</taxon>
        <taxon>Ecdysozoa</taxon>
        <taxon>Arthropoda</taxon>
        <taxon>Hexapoda</taxon>
        <taxon>Insecta</taxon>
        <taxon>Pterygota</taxon>
        <taxon>Neoptera</taxon>
        <taxon>Endopterygota</taxon>
        <taxon>Lepidoptera</taxon>
        <taxon>Glossata</taxon>
        <taxon>Ditrysia</taxon>
        <taxon>Pyraloidea</taxon>
        <taxon>Crambidae</taxon>
        <taxon>Pyraustinae</taxon>
        <taxon>Loxostege</taxon>
    </lineage>
</organism>
<dbReference type="InterPro" id="IPR011010">
    <property type="entry name" value="DNA_brk_join_enz"/>
</dbReference>
<dbReference type="InterPro" id="IPR013762">
    <property type="entry name" value="Integrase-like_cat_sf"/>
</dbReference>
<sequence>MVCQFRKVDNDPSKEHNVPRCLVANLGQPKVVARRKGNYDRNKNPSAKTESRRTVELRQLCSAAGPVTSPSLVKIHECLTKTTHKQSCITTSSTNRVKVVDSELPPLNIVTLPPSVAFSHNRCFGSWVGCSARQCPPDRLLVAKRANSPLQSKGDVSHTTCRSIKSTQIESQLSFNTVRQQNGSGSPPEGGGDKVASTDGHNSQIIDITRPASNIICHPLHSGQIQQPCRSPVKTSTSTRVALNTGMPGNDICKMGDSGDRPVRLGEGSLGSQLCNPRPERSQSTVLRRVQCAVELPSSLGIPSPISSAQSSIASEPIDRDISNSSAPVAESILASRPQGESPSGSFCSEELDRQSNRHVNRSATPEHRGSDSRSVEMWGWTEEISDWNDGQISLLKNSWRQSTLKTYKVAWNRWLLWARSKSVNVKKPSGSQLAQFLADLHLIHGFSYNTVLLHKSVVSTLCNADMSSQLSSHVLVKHILKSISLKNPKAVKPPIWDIDFLVQFLSSYSLDKTNIYQTSRHTAILLLLCSGRRIHDLTLLRIDPDHCIRSDDAIIFWPEFGSKTDRDDYRQSGWKLMANNDNVQLNPVFWIENTISLLQSRRDTAGKFNLFVTVRGPAKPASRTVIAGWIKNLFKDANIKFTPGSVRSAVASKNWLNYPVDEVLARGNWRSNNTFQKYYRREVMPNCDSTNTQLVTRLFRPIS</sequence>
<feature type="compositionally biased region" description="Basic and acidic residues" evidence="3">
    <location>
        <begin position="365"/>
        <end position="375"/>
    </location>
</feature>
<evidence type="ECO:0000256" key="3">
    <source>
        <dbReference type="SAM" id="MobiDB-lite"/>
    </source>
</evidence>
<accession>A0ABR3HBN9</accession>
<dbReference type="PANTHER" id="PTHR35617:SF3">
    <property type="entry name" value="CORE-BINDING (CB) DOMAIN-CONTAINING PROTEIN"/>
    <property type="match status" value="1"/>
</dbReference>
<reference evidence="4 5" key="1">
    <citation type="submission" date="2024-06" db="EMBL/GenBank/DDBJ databases">
        <title>A chromosome-level genome assembly of beet webworm, Loxostege sticticalis.</title>
        <authorList>
            <person name="Zhang Y."/>
        </authorList>
    </citation>
    <scope>NUCLEOTIDE SEQUENCE [LARGE SCALE GENOMIC DNA]</scope>
    <source>
        <strain evidence="4">AQ026</strain>
        <tissue evidence="4">Whole body</tissue>
    </source>
</reference>
<proteinExistence type="predicted"/>
<dbReference type="PANTHER" id="PTHR35617">
    <property type="entry name" value="PHAGE_INTEGRASE DOMAIN-CONTAINING PROTEIN"/>
    <property type="match status" value="1"/>
</dbReference>
<dbReference type="Gene3D" id="1.10.150.130">
    <property type="match status" value="1"/>
</dbReference>
<name>A0ABR3HBN9_LOXSC</name>
<keyword evidence="5" id="KW-1185">Reference proteome</keyword>
<comment type="caution">
    <text evidence="4">The sequence shown here is derived from an EMBL/GenBank/DDBJ whole genome shotgun (WGS) entry which is preliminary data.</text>
</comment>
<evidence type="ECO:0008006" key="6">
    <source>
        <dbReference type="Google" id="ProtNLM"/>
    </source>
</evidence>
<keyword evidence="1" id="KW-0238">DNA-binding</keyword>
<dbReference type="InterPro" id="IPR010998">
    <property type="entry name" value="Integrase_recombinase_N"/>
</dbReference>
<dbReference type="Proteomes" id="UP001549920">
    <property type="component" value="Unassembled WGS sequence"/>
</dbReference>
<feature type="region of interest" description="Disordered" evidence="3">
    <location>
        <begin position="333"/>
        <end position="375"/>
    </location>
</feature>
<evidence type="ECO:0000313" key="4">
    <source>
        <dbReference type="EMBL" id="KAL0867835.1"/>
    </source>
</evidence>
<protein>
    <recommendedName>
        <fullName evidence="6">Tyr recombinase domain-containing protein</fullName>
    </recommendedName>
</protein>
<keyword evidence="2" id="KW-0233">DNA recombination</keyword>